<evidence type="ECO:0000256" key="3">
    <source>
        <dbReference type="ARBA" id="ARBA00022679"/>
    </source>
</evidence>
<dbReference type="GO" id="GO:0000139">
    <property type="term" value="C:Golgi membrane"/>
    <property type="evidence" value="ECO:0007669"/>
    <property type="project" value="TreeGrafter"/>
</dbReference>
<keyword evidence="3" id="KW-0808">Transferase</keyword>
<name>A0A9W7E5B5_9STRA</name>
<evidence type="ECO:0000313" key="12">
    <source>
        <dbReference type="EMBL" id="GMH62983.1"/>
    </source>
</evidence>
<dbReference type="GO" id="GO:0046513">
    <property type="term" value="P:ceramide biosynthetic process"/>
    <property type="evidence" value="ECO:0007669"/>
    <property type="project" value="TreeGrafter"/>
</dbReference>
<dbReference type="PANTHER" id="PTHR21290:SF62">
    <property type="entry name" value="PHOSPHATIDYLINOSITOL:CERAMIDE INOSITOLPHOSPHOTRANSFERASE 1-RELATED"/>
    <property type="match status" value="1"/>
</dbReference>
<dbReference type="GO" id="GO:0047493">
    <property type="term" value="F:ceramide cholinephosphotransferase activity"/>
    <property type="evidence" value="ECO:0007669"/>
    <property type="project" value="TreeGrafter"/>
</dbReference>
<accession>A0A9W7E5B5</accession>
<evidence type="ECO:0000256" key="9">
    <source>
        <dbReference type="SAM" id="MobiDB-lite"/>
    </source>
</evidence>
<protein>
    <recommendedName>
        <fullName evidence="11">Sphingomyelin synthase-like domain-containing protein</fullName>
    </recommendedName>
</protein>
<dbReference type="PANTHER" id="PTHR21290">
    <property type="entry name" value="SPHINGOMYELIN SYNTHETASE"/>
    <property type="match status" value="1"/>
</dbReference>
<evidence type="ECO:0000256" key="5">
    <source>
        <dbReference type="ARBA" id="ARBA00022919"/>
    </source>
</evidence>
<feature type="compositionally biased region" description="Basic and acidic residues" evidence="9">
    <location>
        <begin position="293"/>
        <end position="305"/>
    </location>
</feature>
<comment type="similarity">
    <text evidence="2">Belongs to the sphingomyelin synthase family.</text>
</comment>
<evidence type="ECO:0000259" key="11">
    <source>
        <dbReference type="Pfam" id="PF14360"/>
    </source>
</evidence>
<evidence type="ECO:0000256" key="7">
    <source>
        <dbReference type="ARBA" id="ARBA00023098"/>
    </source>
</evidence>
<gene>
    <name evidence="12" type="ORF">TL16_g03600</name>
</gene>
<dbReference type="InterPro" id="IPR045221">
    <property type="entry name" value="Sphingomyelin_synth-like"/>
</dbReference>
<dbReference type="Pfam" id="PF14360">
    <property type="entry name" value="PAP2_C"/>
    <property type="match status" value="1"/>
</dbReference>
<dbReference type="EMBL" id="BLQM01000096">
    <property type="protein sequence ID" value="GMH62983.1"/>
    <property type="molecule type" value="Genomic_DNA"/>
</dbReference>
<organism evidence="12 13">
    <name type="scientific">Triparma laevis f. inornata</name>
    <dbReference type="NCBI Taxonomy" id="1714386"/>
    <lineage>
        <taxon>Eukaryota</taxon>
        <taxon>Sar</taxon>
        <taxon>Stramenopiles</taxon>
        <taxon>Ochrophyta</taxon>
        <taxon>Bolidophyceae</taxon>
        <taxon>Parmales</taxon>
        <taxon>Triparmaceae</taxon>
        <taxon>Triparma</taxon>
    </lineage>
</organism>
<evidence type="ECO:0000256" key="2">
    <source>
        <dbReference type="ARBA" id="ARBA00005441"/>
    </source>
</evidence>
<dbReference type="GO" id="GO:0033188">
    <property type="term" value="F:sphingomyelin synthase activity"/>
    <property type="evidence" value="ECO:0007669"/>
    <property type="project" value="TreeGrafter"/>
</dbReference>
<evidence type="ECO:0000256" key="6">
    <source>
        <dbReference type="ARBA" id="ARBA00022989"/>
    </source>
</evidence>
<evidence type="ECO:0000313" key="13">
    <source>
        <dbReference type="Proteomes" id="UP001162640"/>
    </source>
</evidence>
<feature type="transmembrane region" description="Helical" evidence="10">
    <location>
        <begin position="30"/>
        <end position="51"/>
    </location>
</feature>
<dbReference type="InterPro" id="IPR025749">
    <property type="entry name" value="Sphingomyelin_synth-like_dom"/>
</dbReference>
<dbReference type="CDD" id="cd01610">
    <property type="entry name" value="PAP2_like"/>
    <property type="match status" value="1"/>
</dbReference>
<dbReference type="AlphaFoldDB" id="A0A9W7E5B5"/>
<comment type="caution">
    <text evidence="12">The sequence shown here is derived from an EMBL/GenBank/DDBJ whole genome shotgun (WGS) entry which is preliminary data.</text>
</comment>
<feature type="domain" description="Sphingomyelin synthase-like" evidence="11">
    <location>
        <begin position="143"/>
        <end position="209"/>
    </location>
</feature>
<feature type="region of interest" description="Disordered" evidence="9">
    <location>
        <begin position="293"/>
        <end position="312"/>
    </location>
</feature>
<dbReference type="GO" id="GO:0005886">
    <property type="term" value="C:plasma membrane"/>
    <property type="evidence" value="ECO:0007669"/>
    <property type="project" value="TreeGrafter"/>
</dbReference>
<evidence type="ECO:0000256" key="4">
    <source>
        <dbReference type="ARBA" id="ARBA00022692"/>
    </source>
</evidence>
<sequence>MTAAQRMPLYDVAFDFLPTITGAWWHFTDFLIYFMLLACGSFVIMSTFMAYQNQRKRPVIAIFVLKRYFQTLIVLQWLRIFSFMFTLLPGSSVQCLYTPTEEQLTGPASNFLEGRAPAEGNSDLWAPPETLYDIMFRIDPATGCGDLMFSSHTIFATLSVMIVWDYFPFKGFKAAITFALALLVPLTLASRKHYTVDVFTSLYVVLIVYELMRLKMPDYDTTQAMEQRYGIIFQIDKEDSLKYVAVVGGHSFRINEDQLPADFKEGGDDFTLPSGSAHGDYKGNFKEHYIHLRKESPPRSPKRGDLGGVSTQSIIPQVLPEASV</sequence>
<keyword evidence="4 10" id="KW-0812">Transmembrane</keyword>
<keyword evidence="5" id="KW-0746">Sphingolipid metabolism</keyword>
<comment type="subcellular location">
    <subcellularLocation>
        <location evidence="1">Membrane</location>
        <topology evidence="1">Multi-pass membrane protein</topology>
    </subcellularLocation>
</comment>
<evidence type="ECO:0000256" key="10">
    <source>
        <dbReference type="SAM" id="Phobius"/>
    </source>
</evidence>
<keyword evidence="6 10" id="KW-1133">Transmembrane helix</keyword>
<dbReference type="GO" id="GO:0005789">
    <property type="term" value="C:endoplasmic reticulum membrane"/>
    <property type="evidence" value="ECO:0007669"/>
    <property type="project" value="TreeGrafter"/>
</dbReference>
<evidence type="ECO:0000256" key="1">
    <source>
        <dbReference type="ARBA" id="ARBA00004141"/>
    </source>
</evidence>
<keyword evidence="7" id="KW-0443">Lipid metabolism</keyword>
<evidence type="ECO:0000256" key="8">
    <source>
        <dbReference type="ARBA" id="ARBA00023136"/>
    </source>
</evidence>
<reference evidence="13" key="1">
    <citation type="journal article" date="2023" name="Commun. Biol.">
        <title>Genome analysis of Parmales, the sister group of diatoms, reveals the evolutionary specialization of diatoms from phago-mixotrophs to photoautotrophs.</title>
        <authorList>
            <person name="Ban H."/>
            <person name="Sato S."/>
            <person name="Yoshikawa S."/>
            <person name="Yamada K."/>
            <person name="Nakamura Y."/>
            <person name="Ichinomiya M."/>
            <person name="Sato N."/>
            <person name="Blanc-Mathieu R."/>
            <person name="Endo H."/>
            <person name="Kuwata A."/>
            <person name="Ogata H."/>
        </authorList>
    </citation>
    <scope>NUCLEOTIDE SEQUENCE [LARGE SCALE GENOMIC DNA]</scope>
</reference>
<proteinExistence type="inferred from homology"/>
<dbReference type="Proteomes" id="UP001162640">
    <property type="component" value="Unassembled WGS sequence"/>
</dbReference>
<keyword evidence="8 10" id="KW-0472">Membrane</keyword>